<protein>
    <submittedName>
        <fullName evidence="1">Uncharacterized protein</fullName>
    </submittedName>
</protein>
<reference evidence="1 2" key="1">
    <citation type="submission" date="2020-04" db="EMBL/GenBank/DDBJ databases">
        <authorList>
            <person name="De Canck E."/>
        </authorList>
    </citation>
    <scope>NUCLEOTIDE SEQUENCE [LARGE SCALE GENOMIC DNA]</scope>
    <source>
        <strain evidence="1 2">LMG 29739</strain>
    </source>
</reference>
<evidence type="ECO:0000313" key="2">
    <source>
        <dbReference type="Proteomes" id="UP000494329"/>
    </source>
</evidence>
<dbReference type="AlphaFoldDB" id="A0A6J5EFA8"/>
<sequence>MKNESLWTMNGLRSGGPGIHRIVLRVMSLRRRGRVDHDMTLADTVKGILMGIP</sequence>
<proteinExistence type="predicted"/>
<gene>
    <name evidence="1" type="ORF">LMG29739_04533</name>
</gene>
<keyword evidence="2" id="KW-1185">Reference proteome</keyword>
<organism evidence="1 2">
    <name type="scientific">Paraburkholderia solisilvae</name>
    <dbReference type="NCBI Taxonomy" id="624376"/>
    <lineage>
        <taxon>Bacteria</taxon>
        <taxon>Pseudomonadati</taxon>
        <taxon>Pseudomonadota</taxon>
        <taxon>Betaproteobacteria</taxon>
        <taxon>Burkholderiales</taxon>
        <taxon>Burkholderiaceae</taxon>
        <taxon>Paraburkholderia</taxon>
    </lineage>
</organism>
<name>A0A6J5EFA8_9BURK</name>
<dbReference type="Proteomes" id="UP000494329">
    <property type="component" value="Unassembled WGS sequence"/>
</dbReference>
<dbReference type="EMBL" id="CADIKF010000041">
    <property type="protein sequence ID" value="CAB3765238.1"/>
    <property type="molecule type" value="Genomic_DNA"/>
</dbReference>
<evidence type="ECO:0000313" key="1">
    <source>
        <dbReference type="EMBL" id="CAB3765238.1"/>
    </source>
</evidence>
<accession>A0A6J5EFA8</accession>